<feature type="domain" description="Transcription regulator TrmB N-terminal" evidence="1">
    <location>
        <begin position="26"/>
        <end position="93"/>
    </location>
</feature>
<dbReference type="InterPro" id="IPR036390">
    <property type="entry name" value="WH_DNA-bd_sf"/>
</dbReference>
<dbReference type="InterPro" id="IPR036388">
    <property type="entry name" value="WH-like_DNA-bd_sf"/>
</dbReference>
<name>A0A2M7XCF5_9BACT</name>
<organism evidence="2 3">
    <name type="scientific">Candidatus Uhrbacteria bacterium CG_4_9_14_3_um_filter_50_9</name>
    <dbReference type="NCBI Taxonomy" id="1975035"/>
    <lineage>
        <taxon>Bacteria</taxon>
        <taxon>Candidatus Uhriibacteriota</taxon>
    </lineage>
</organism>
<dbReference type="PANTHER" id="PTHR34293">
    <property type="entry name" value="HTH-TYPE TRANSCRIPTIONAL REGULATOR TRMBL2"/>
    <property type="match status" value="1"/>
</dbReference>
<dbReference type="SUPFAM" id="SSF46785">
    <property type="entry name" value="Winged helix' DNA-binding domain"/>
    <property type="match status" value="1"/>
</dbReference>
<dbReference type="AlphaFoldDB" id="A0A2M7XCF5"/>
<evidence type="ECO:0000313" key="3">
    <source>
        <dbReference type="Proteomes" id="UP000229385"/>
    </source>
</evidence>
<dbReference type="InterPro" id="IPR011991">
    <property type="entry name" value="ArsR-like_HTH"/>
</dbReference>
<dbReference type="EMBL" id="PFWU01000030">
    <property type="protein sequence ID" value="PJA45543.1"/>
    <property type="molecule type" value="Genomic_DNA"/>
</dbReference>
<dbReference type="Pfam" id="PF01978">
    <property type="entry name" value="TrmB"/>
    <property type="match status" value="1"/>
</dbReference>
<dbReference type="Proteomes" id="UP000229385">
    <property type="component" value="Unassembled WGS sequence"/>
</dbReference>
<dbReference type="InterPro" id="IPR051797">
    <property type="entry name" value="TrmB-like"/>
</dbReference>
<proteinExistence type="predicted"/>
<comment type="caution">
    <text evidence="2">The sequence shown here is derived from an EMBL/GenBank/DDBJ whole genome shotgun (WGS) entry which is preliminary data.</text>
</comment>
<sequence>MSTKFVVRTTHVSLSPNENKEISEVLRDFGFNEKDEQVYLCLLSKGQTTLSPLAYELGLPVSTVQSTIKRLVDKGVVDVSKHKTRSLYEASPPNVFKHILKEQAKGIAGIIPLLDKLSSDPLTTPRLRVFQRERITEILNASLECKHKVVYEVISAKDFQDVIGEKYHYTRRRVQAGVELKSLRVRSREIKKYNTRIHTRERREARFLPPELDFRSSFLFWDNTVAFLSTKSEGLHWMVESESVREMYEQLFKLLWSVSGKMETLASEGSTKVQL</sequence>
<dbReference type="PANTHER" id="PTHR34293:SF1">
    <property type="entry name" value="HTH-TYPE TRANSCRIPTIONAL REGULATOR TRMBL2"/>
    <property type="match status" value="1"/>
</dbReference>
<dbReference type="Gene3D" id="1.10.10.10">
    <property type="entry name" value="Winged helix-like DNA-binding domain superfamily/Winged helix DNA-binding domain"/>
    <property type="match status" value="1"/>
</dbReference>
<dbReference type="CDD" id="cd00090">
    <property type="entry name" value="HTH_ARSR"/>
    <property type="match status" value="1"/>
</dbReference>
<evidence type="ECO:0000259" key="1">
    <source>
        <dbReference type="Pfam" id="PF01978"/>
    </source>
</evidence>
<evidence type="ECO:0000313" key="2">
    <source>
        <dbReference type="EMBL" id="PJA45543.1"/>
    </source>
</evidence>
<reference evidence="3" key="1">
    <citation type="submission" date="2017-09" db="EMBL/GenBank/DDBJ databases">
        <title>Depth-based differentiation of microbial function through sediment-hosted aquifers and enrichment of novel symbionts in the deep terrestrial subsurface.</title>
        <authorList>
            <person name="Probst A.J."/>
            <person name="Ladd B."/>
            <person name="Jarett J.K."/>
            <person name="Geller-Mcgrath D.E."/>
            <person name="Sieber C.M.K."/>
            <person name="Emerson J.B."/>
            <person name="Anantharaman K."/>
            <person name="Thomas B.C."/>
            <person name="Malmstrom R."/>
            <person name="Stieglmeier M."/>
            <person name="Klingl A."/>
            <person name="Woyke T."/>
            <person name="Ryan C.M."/>
            <person name="Banfield J.F."/>
        </authorList>
    </citation>
    <scope>NUCLEOTIDE SEQUENCE [LARGE SCALE GENOMIC DNA]</scope>
</reference>
<gene>
    <name evidence="2" type="ORF">CO174_02440</name>
</gene>
<accession>A0A2M7XCF5</accession>
<dbReference type="InterPro" id="IPR002831">
    <property type="entry name" value="Tscrpt_reg_TrmB_N"/>
</dbReference>
<protein>
    <recommendedName>
        <fullName evidence="1">Transcription regulator TrmB N-terminal domain-containing protein</fullName>
    </recommendedName>
</protein>